<feature type="transmembrane region" description="Helical" evidence="7">
    <location>
        <begin position="363"/>
        <end position="384"/>
    </location>
</feature>
<keyword evidence="2" id="KW-1003">Cell membrane</keyword>
<evidence type="ECO:0000256" key="6">
    <source>
        <dbReference type="ARBA" id="ARBA00038076"/>
    </source>
</evidence>
<dbReference type="PANTHER" id="PTHR30572:SF4">
    <property type="entry name" value="ABC TRANSPORTER PERMEASE YTRF"/>
    <property type="match status" value="1"/>
</dbReference>
<reference evidence="10 11" key="1">
    <citation type="submission" date="2020-04" db="EMBL/GenBank/DDBJ databases">
        <title>Draft Whole-Genome sequence of Marichromatium bheemlicum DSM 18632, type strain.</title>
        <authorList>
            <person name="Kyndt J.A."/>
            <person name="Meyer T.E."/>
        </authorList>
    </citation>
    <scope>NUCLEOTIDE SEQUENCE [LARGE SCALE GENOMIC DNA]</scope>
    <source>
        <strain evidence="10 11">DSM 18632</strain>
    </source>
</reference>
<evidence type="ECO:0000313" key="10">
    <source>
        <dbReference type="EMBL" id="NKN32200.1"/>
    </source>
</evidence>
<sequence length="401" mass="41194">MRPRDTLTMALRALVAHRARSALTLLAVALGCAAVVTLSGIGEGARRFVLDEFSQLGTRLLIVVPGRNETTGGAPPLLGETPRDLTLDDALALLRAPGVARVAPVAMGEAPVSTGALAREVGILGTTADYLAIRELALAAGRFLPAAAPERATPVAVLGATLARELFGTANPLGRRIRIADRRFRVIGVLAGSGVSLGTDMADLALIPVASAQAVFDNPGLFRVLVQGRVGADLAVTAEQIRAVVRDRHEGEDDVTVITQDALLGTFDQILSTLTLAVAAIAAISLVVAGVLIMNVMLVSVSQRSAEVGLLKALGASAAQVRALFLTEALMLGALGSLTGLGCGHALLWAIDRQLAGFTLAAPPWASLAAVLTALGSALVFGLLPARRAARLDPVAALDGR</sequence>
<feature type="transmembrane region" description="Helical" evidence="7">
    <location>
        <begin position="276"/>
        <end position="302"/>
    </location>
</feature>
<dbReference type="Pfam" id="PF02687">
    <property type="entry name" value="FtsX"/>
    <property type="match status" value="1"/>
</dbReference>
<keyword evidence="11" id="KW-1185">Reference proteome</keyword>
<comment type="subcellular location">
    <subcellularLocation>
        <location evidence="1">Cell membrane</location>
        <topology evidence="1">Multi-pass membrane protein</topology>
    </subcellularLocation>
</comment>
<evidence type="ECO:0000256" key="3">
    <source>
        <dbReference type="ARBA" id="ARBA00022692"/>
    </source>
</evidence>
<name>A0ABX1I715_9GAMM</name>
<evidence type="ECO:0000256" key="2">
    <source>
        <dbReference type="ARBA" id="ARBA00022475"/>
    </source>
</evidence>
<evidence type="ECO:0000259" key="9">
    <source>
        <dbReference type="Pfam" id="PF12704"/>
    </source>
</evidence>
<dbReference type="InterPro" id="IPR003838">
    <property type="entry name" value="ABC3_permease_C"/>
</dbReference>
<organism evidence="10 11">
    <name type="scientific">Marichromatium bheemlicum</name>
    <dbReference type="NCBI Taxonomy" id="365339"/>
    <lineage>
        <taxon>Bacteria</taxon>
        <taxon>Pseudomonadati</taxon>
        <taxon>Pseudomonadota</taxon>
        <taxon>Gammaproteobacteria</taxon>
        <taxon>Chromatiales</taxon>
        <taxon>Chromatiaceae</taxon>
        <taxon>Marichromatium</taxon>
    </lineage>
</organism>
<keyword evidence="3 7" id="KW-0812">Transmembrane</keyword>
<evidence type="ECO:0000259" key="8">
    <source>
        <dbReference type="Pfam" id="PF02687"/>
    </source>
</evidence>
<feature type="domain" description="MacB-like periplasmic core" evidence="9">
    <location>
        <begin position="21"/>
        <end position="243"/>
    </location>
</feature>
<evidence type="ECO:0000313" key="11">
    <source>
        <dbReference type="Proteomes" id="UP000740754"/>
    </source>
</evidence>
<evidence type="ECO:0000256" key="1">
    <source>
        <dbReference type="ARBA" id="ARBA00004651"/>
    </source>
</evidence>
<protein>
    <submittedName>
        <fullName evidence="10">ABC transporter permease</fullName>
    </submittedName>
</protein>
<dbReference type="EMBL" id="JAAXKX010000002">
    <property type="protein sequence ID" value="NKN32200.1"/>
    <property type="molecule type" value="Genomic_DNA"/>
</dbReference>
<feature type="transmembrane region" description="Helical" evidence="7">
    <location>
        <begin position="323"/>
        <end position="351"/>
    </location>
</feature>
<evidence type="ECO:0000256" key="4">
    <source>
        <dbReference type="ARBA" id="ARBA00022989"/>
    </source>
</evidence>
<keyword evidence="4 7" id="KW-1133">Transmembrane helix</keyword>
<feature type="domain" description="ABC3 transporter permease C-terminal" evidence="8">
    <location>
        <begin position="280"/>
        <end position="394"/>
    </location>
</feature>
<accession>A0ABX1I715</accession>
<dbReference type="RefSeq" id="WP_168666447.1">
    <property type="nucleotide sequence ID" value="NZ_JAAXKX010000002.1"/>
</dbReference>
<dbReference type="Pfam" id="PF12704">
    <property type="entry name" value="MacB_PCD"/>
    <property type="match status" value="1"/>
</dbReference>
<comment type="caution">
    <text evidence="10">The sequence shown here is derived from an EMBL/GenBank/DDBJ whole genome shotgun (WGS) entry which is preliminary data.</text>
</comment>
<dbReference type="Proteomes" id="UP000740754">
    <property type="component" value="Unassembled WGS sequence"/>
</dbReference>
<evidence type="ECO:0000256" key="7">
    <source>
        <dbReference type="SAM" id="Phobius"/>
    </source>
</evidence>
<comment type="similarity">
    <text evidence="6">Belongs to the ABC-4 integral membrane protein family.</text>
</comment>
<dbReference type="PANTHER" id="PTHR30572">
    <property type="entry name" value="MEMBRANE COMPONENT OF TRANSPORTER-RELATED"/>
    <property type="match status" value="1"/>
</dbReference>
<gene>
    <name evidence="10" type="ORF">HF203_03050</name>
</gene>
<proteinExistence type="inferred from homology"/>
<dbReference type="InterPro" id="IPR025857">
    <property type="entry name" value="MacB_PCD"/>
</dbReference>
<dbReference type="PROSITE" id="PS51257">
    <property type="entry name" value="PROKAR_LIPOPROTEIN"/>
    <property type="match status" value="1"/>
</dbReference>
<dbReference type="InterPro" id="IPR050250">
    <property type="entry name" value="Macrolide_Exporter_MacB"/>
</dbReference>
<evidence type="ECO:0000256" key="5">
    <source>
        <dbReference type="ARBA" id="ARBA00023136"/>
    </source>
</evidence>
<keyword evidence="5 7" id="KW-0472">Membrane</keyword>